<dbReference type="PANTHER" id="PTHR11606:SF13">
    <property type="entry name" value="GLUTAMATE DEHYDROGENASE 1, MITOCHONDRIAL"/>
    <property type="match status" value="1"/>
</dbReference>
<dbReference type="GO" id="GO:0005739">
    <property type="term" value="C:mitochondrion"/>
    <property type="evidence" value="ECO:0007669"/>
    <property type="project" value="TreeGrafter"/>
</dbReference>
<dbReference type="InterPro" id="IPR046346">
    <property type="entry name" value="Aminoacid_DH-like_N_sf"/>
</dbReference>
<keyword evidence="2" id="KW-0560">Oxidoreductase</keyword>
<sequence length="253" mass="28225">MEQTNFFENVCKYFDKAAALTNYPAGLLEQIRMCNSVYHFKFPLRIDEHNYEVIDAWRVEHSHHKLPLKGGIRYSLLVNEDEVKAMAALMTFKCAIVDVPFGGAKGGVKIKISNYTDHQLENITRRYTSELIKKNFIGPGIDVPAPDYGTGEREMAWIADTYTAFNSQPGNTDGFACVTGKPISQHGICGRKEATGRGVYFGIREAVNDKEEMKKIGLETGLEGKKVIVQGLGNVGYYAAKFLQEDDAIIISL</sequence>
<dbReference type="PANTHER" id="PTHR11606">
    <property type="entry name" value="GLUTAMATE DEHYDROGENASE"/>
    <property type="match status" value="1"/>
</dbReference>
<organism evidence="5">
    <name type="scientific">marine sediment metagenome</name>
    <dbReference type="NCBI Taxonomy" id="412755"/>
    <lineage>
        <taxon>unclassified sequences</taxon>
        <taxon>metagenomes</taxon>
        <taxon>ecological metagenomes</taxon>
    </lineage>
</organism>
<dbReference type="Pfam" id="PF02812">
    <property type="entry name" value="ELFV_dehydrog_N"/>
    <property type="match status" value="1"/>
</dbReference>
<proteinExistence type="inferred from homology"/>
<evidence type="ECO:0000256" key="1">
    <source>
        <dbReference type="ARBA" id="ARBA00006382"/>
    </source>
</evidence>
<feature type="domain" description="Glutamate/phenylalanine/leucine/valine/L-tryptophan dehydrogenase dimerisation" evidence="4">
    <location>
        <begin position="36"/>
        <end position="163"/>
    </location>
</feature>
<dbReference type="InterPro" id="IPR006097">
    <property type="entry name" value="Glu/Leu/Phe/Val/Trp_DH_dimer"/>
</dbReference>
<dbReference type="InterPro" id="IPR006096">
    <property type="entry name" value="Glu/Leu/Phe/Val/Trp_DH_C"/>
</dbReference>
<dbReference type="InterPro" id="IPR006095">
    <property type="entry name" value="Glu/Leu/Phe/Val/Trp_DH"/>
</dbReference>
<evidence type="ECO:0000259" key="4">
    <source>
        <dbReference type="Pfam" id="PF02812"/>
    </source>
</evidence>
<feature type="domain" description="Glutamate/phenylalanine/leucine/valine/L-tryptophan dehydrogenase C-terminal" evidence="3">
    <location>
        <begin position="187"/>
        <end position="252"/>
    </location>
</feature>
<dbReference type="InterPro" id="IPR036291">
    <property type="entry name" value="NAD(P)-bd_dom_sf"/>
</dbReference>
<dbReference type="Gene3D" id="3.40.50.720">
    <property type="entry name" value="NAD(P)-binding Rossmann-like Domain"/>
    <property type="match status" value="1"/>
</dbReference>
<feature type="non-terminal residue" evidence="5">
    <location>
        <position position="253"/>
    </location>
</feature>
<gene>
    <name evidence="5" type="ORF">S01H1_44895</name>
</gene>
<protein>
    <submittedName>
        <fullName evidence="5">Uncharacterized protein</fullName>
    </submittedName>
</protein>
<dbReference type="AlphaFoldDB" id="X0VF31"/>
<dbReference type="SUPFAM" id="SSF51735">
    <property type="entry name" value="NAD(P)-binding Rossmann-fold domains"/>
    <property type="match status" value="1"/>
</dbReference>
<dbReference type="PRINTS" id="PR00082">
    <property type="entry name" value="GLFDHDRGNASE"/>
</dbReference>
<dbReference type="GO" id="GO:0006538">
    <property type="term" value="P:L-glutamate catabolic process"/>
    <property type="evidence" value="ECO:0007669"/>
    <property type="project" value="TreeGrafter"/>
</dbReference>
<dbReference type="SUPFAM" id="SSF53223">
    <property type="entry name" value="Aminoacid dehydrogenase-like, N-terminal domain"/>
    <property type="match status" value="1"/>
</dbReference>
<dbReference type="GO" id="GO:0004352">
    <property type="term" value="F:glutamate dehydrogenase (NAD+) activity"/>
    <property type="evidence" value="ECO:0007669"/>
    <property type="project" value="TreeGrafter"/>
</dbReference>
<accession>X0VF31</accession>
<name>X0VF31_9ZZZZ</name>
<evidence type="ECO:0000313" key="5">
    <source>
        <dbReference type="EMBL" id="GAG11058.1"/>
    </source>
</evidence>
<comment type="caution">
    <text evidence="5">The sequence shown here is derived from an EMBL/GenBank/DDBJ whole genome shotgun (WGS) entry which is preliminary data.</text>
</comment>
<dbReference type="EMBL" id="BARS01028659">
    <property type="protein sequence ID" value="GAG11058.1"/>
    <property type="molecule type" value="Genomic_DNA"/>
</dbReference>
<dbReference type="Gene3D" id="3.40.50.10860">
    <property type="entry name" value="Leucine Dehydrogenase, chain A, domain 1"/>
    <property type="match status" value="1"/>
</dbReference>
<dbReference type="Pfam" id="PF00208">
    <property type="entry name" value="ELFV_dehydrog"/>
    <property type="match status" value="1"/>
</dbReference>
<reference evidence="5" key="1">
    <citation type="journal article" date="2014" name="Front. Microbiol.">
        <title>High frequency of phylogenetically diverse reductive dehalogenase-homologous genes in deep subseafloor sedimentary metagenomes.</title>
        <authorList>
            <person name="Kawai M."/>
            <person name="Futagami T."/>
            <person name="Toyoda A."/>
            <person name="Takaki Y."/>
            <person name="Nishi S."/>
            <person name="Hori S."/>
            <person name="Arai W."/>
            <person name="Tsubouchi T."/>
            <person name="Morono Y."/>
            <person name="Uchiyama I."/>
            <person name="Ito T."/>
            <person name="Fujiyama A."/>
            <person name="Inagaki F."/>
            <person name="Takami H."/>
        </authorList>
    </citation>
    <scope>NUCLEOTIDE SEQUENCE</scope>
    <source>
        <strain evidence="5">Expedition CK06-06</strain>
    </source>
</reference>
<evidence type="ECO:0000256" key="2">
    <source>
        <dbReference type="ARBA" id="ARBA00023002"/>
    </source>
</evidence>
<comment type="similarity">
    <text evidence="1">Belongs to the Glu/Leu/Phe/Val dehydrogenases family.</text>
</comment>
<evidence type="ECO:0000259" key="3">
    <source>
        <dbReference type="Pfam" id="PF00208"/>
    </source>
</evidence>